<evidence type="ECO:0000313" key="2">
    <source>
        <dbReference type="Proteomes" id="UP000283523"/>
    </source>
</evidence>
<keyword evidence="2" id="KW-1185">Reference proteome</keyword>
<gene>
    <name evidence="1" type="ORF">DYU11_18525</name>
</gene>
<dbReference type="EMBL" id="QXED01000005">
    <property type="protein sequence ID" value="RIV21402.1"/>
    <property type="molecule type" value="Genomic_DNA"/>
</dbReference>
<dbReference type="AlphaFoldDB" id="A0A418M6A8"/>
<reference evidence="1 2" key="1">
    <citation type="submission" date="2018-08" db="EMBL/GenBank/DDBJ databases">
        <title>Fibrisoma montanum sp. nov., isolated from Danxia mountain soil.</title>
        <authorList>
            <person name="Huang Y."/>
        </authorList>
    </citation>
    <scope>NUCLEOTIDE SEQUENCE [LARGE SCALE GENOMIC DNA]</scope>
    <source>
        <strain evidence="1 2">HYT19</strain>
    </source>
</reference>
<accession>A0A418M6A8</accession>
<protein>
    <submittedName>
        <fullName evidence="1">Uncharacterized protein</fullName>
    </submittedName>
</protein>
<comment type="caution">
    <text evidence="1">The sequence shown here is derived from an EMBL/GenBank/DDBJ whole genome shotgun (WGS) entry which is preliminary data.</text>
</comment>
<evidence type="ECO:0000313" key="1">
    <source>
        <dbReference type="EMBL" id="RIV21402.1"/>
    </source>
</evidence>
<dbReference type="Proteomes" id="UP000283523">
    <property type="component" value="Unassembled WGS sequence"/>
</dbReference>
<proteinExistence type="predicted"/>
<organism evidence="1 2">
    <name type="scientific">Fibrisoma montanum</name>
    <dbReference type="NCBI Taxonomy" id="2305895"/>
    <lineage>
        <taxon>Bacteria</taxon>
        <taxon>Pseudomonadati</taxon>
        <taxon>Bacteroidota</taxon>
        <taxon>Cytophagia</taxon>
        <taxon>Cytophagales</taxon>
        <taxon>Spirosomataceae</taxon>
        <taxon>Fibrisoma</taxon>
    </lineage>
</organism>
<name>A0A418M6A8_9BACT</name>
<sequence length="258" mass="28955">MDAVQSTIPEAAKLTSKSKVSVFGTLRNIWALFVQTLEHQFDVMTTDLQTAYDAKQIGTVGWYADQVRNFQYGDRLTFVNGRPGYAVIDDAKRIVRQVSVTEVGNSRLLIKAAKPDGLYMKELSNDELNALRAYVRNIKYAGVKTDVVSLPADELRIRAVAKIDPQIMNPDGMALDGSGRKLVHEAIIIYARSLPFDGVFSWTGLTDVCQTYLGIKDFVVRETSWRPAGSPNWQPFERELVSPAGHMKAIEFQIEYIF</sequence>